<protein>
    <submittedName>
        <fullName evidence="1">Uncharacterized protein</fullName>
    </submittedName>
</protein>
<dbReference type="AlphaFoldDB" id="A0A089PTT5"/>
<evidence type="ECO:0000313" key="2">
    <source>
        <dbReference type="Proteomes" id="UP000029481"/>
    </source>
</evidence>
<dbReference type="KEGG" id="cnt:JT31_01640"/>
<reference evidence="1 2" key="1">
    <citation type="submission" date="2014-09" db="EMBL/GenBank/DDBJ databases">
        <title>Cedecea neteri SSMD04 Genome Sequencing.</title>
        <authorList>
            <person name="Tan J.-Y."/>
        </authorList>
    </citation>
    <scope>NUCLEOTIDE SEQUENCE [LARGE SCALE GENOMIC DNA]</scope>
    <source>
        <strain evidence="1 2">SSMD04</strain>
    </source>
</reference>
<gene>
    <name evidence="1" type="ORF">JT31_01640</name>
</gene>
<sequence>MAKHPVGKYLRLELTHNDNDLLIYVVKGSRIEDMPPDEDEDYPGEMHLAMPKMNRELDSELARLLEEASGGDVIVIICAADSVFEHGFSQVRALRK</sequence>
<dbReference type="OrthoDB" id="6555976at2"/>
<dbReference type="Proteomes" id="UP000029481">
    <property type="component" value="Chromosome"/>
</dbReference>
<dbReference type="EMBL" id="CP009451">
    <property type="protein sequence ID" value="AIR03373.1"/>
    <property type="molecule type" value="Genomic_DNA"/>
</dbReference>
<proteinExistence type="predicted"/>
<name>A0A089PTT5_9ENTR</name>
<evidence type="ECO:0000313" key="1">
    <source>
        <dbReference type="EMBL" id="AIR03373.1"/>
    </source>
</evidence>
<keyword evidence="2" id="KW-1185">Reference proteome</keyword>
<dbReference type="RefSeq" id="WP_038472566.1">
    <property type="nucleotide sequence ID" value="NZ_CP009451.1"/>
</dbReference>
<accession>A0A089PTT5</accession>
<organism evidence="1 2">
    <name type="scientific">Cedecea neteri</name>
    <dbReference type="NCBI Taxonomy" id="158822"/>
    <lineage>
        <taxon>Bacteria</taxon>
        <taxon>Pseudomonadati</taxon>
        <taxon>Pseudomonadota</taxon>
        <taxon>Gammaproteobacteria</taxon>
        <taxon>Enterobacterales</taxon>
        <taxon>Enterobacteriaceae</taxon>
        <taxon>Cedecea</taxon>
    </lineage>
</organism>